<organism evidence="2 3">
    <name type="scientific">Nitrosomonas aestuarii</name>
    <dbReference type="NCBI Taxonomy" id="52441"/>
    <lineage>
        <taxon>Bacteria</taxon>
        <taxon>Pseudomonadati</taxon>
        <taxon>Pseudomonadota</taxon>
        <taxon>Betaproteobacteria</taxon>
        <taxon>Nitrosomonadales</taxon>
        <taxon>Nitrosomonadaceae</taxon>
        <taxon>Nitrosomonas</taxon>
    </lineage>
</organism>
<reference evidence="3" key="1">
    <citation type="submission" date="2016-10" db="EMBL/GenBank/DDBJ databases">
        <authorList>
            <person name="Varghese N."/>
            <person name="Submissions S."/>
        </authorList>
    </citation>
    <scope>NUCLEOTIDE SEQUENCE [LARGE SCALE GENOMIC DNA]</scope>
    <source>
        <strain evidence="3">Nm69</strain>
    </source>
</reference>
<dbReference type="Proteomes" id="UP000199533">
    <property type="component" value="Unassembled WGS sequence"/>
</dbReference>
<evidence type="ECO:0000313" key="2">
    <source>
        <dbReference type="EMBL" id="SFK78477.1"/>
    </source>
</evidence>
<dbReference type="EMBL" id="FOSP01000015">
    <property type="protein sequence ID" value="SFK78477.1"/>
    <property type="molecule type" value="Genomic_DNA"/>
</dbReference>
<evidence type="ECO:0000256" key="1">
    <source>
        <dbReference type="SAM" id="MobiDB-lite"/>
    </source>
</evidence>
<name>A0A1I4CDS3_9PROT</name>
<accession>A0A1I4CDS3</accession>
<feature type="region of interest" description="Disordered" evidence="1">
    <location>
        <begin position="100"/>
        <end position="123"/>
    </location>
</feature>
<evidence type="ECO:0000313" key="3">
    <source>
        <dbReference type="Proteomes" id="UP000199533"/>
    </source>
</evidence>
<sequence>MSMLAAPALRTNVLRNSLYRLVSIKVLLIHYQDSSNILVFTLSDQEPEICISCRQVLCPHLGVIFNQTPVSVRALIAALMTYSLARVYPGDFKIIDSDIKNSAPDDHPSKTGNLPSSCANGYP</sequence>
<feature type="compositionally biased region" description="Basic and acidic residues" evidence="1">
    <location>
        <begin position="100"/>
        <end position="109"/>
    </location>
</feature>
<feature type="compositionally biased region" description="Polar residues" evidence="1">
    <location>
        <begin position="110"/>
        <end position="123"/>
    </location>
</feature>
<protein>
    <submittedName>
        <fullName evidence="2">Uncharacterized protein</fullName>
    </submittedName>
</protein>
<proteinExistence type="predicted"/>
<dbReference type="AlphaFoldDB" id="A0A1I4CDS3"/>
<gene>
    <name evidence="2" type="ORF">SAMN05216302_101536</name>
</gene>
<keyword evidence="3" id="KW-1185">Reference proteome</keyword>